<dbReference type="PANTHER" id="PTHR20883">
    <property type="entry name" value="PHYTANOYL-COA DIOXYGENASE DOMAIN CONTAINING 1"/>
    <property type="match status" value="1"/>
</dbReference>
<dbReference type="GO" id="GO:0046872">
    <property type="term" value="F:metal ion binding"/>
    <property type="evidence" value="ECO:0007669"/>
    <property type="project" value="UniProtKB-KW"/>
</dbReference>
<dbReference type="EMBL" id="HBIV01036471">
    <property type="protein sequence ID" value="CAE0674303.1"/>
    <property type="molecule type" value="Transcribed_RNA"/>
</dbReference>
<sequence>MLVRRAFHTWKPTRALRRSGLFRPFSSKSGVSDDERYLFDLNGFLVLRGVFNAEEVKQANDSIDQHLEEVKERQEPALRNTRAKTPLSGDGVSGRKDLGGALGWPGSQSQIFRRMLADQRLVPYYHELLGVGYRLDHHPLIIIQDKGSEGFCMHGGTIDCSSGKYNQHLAYGCHNGQLTTSLLGVSLQLSDHNDGDGGFMIVRGSHKSNFRMPQGMIDGELYDEHIYQPVTKAGDVVIFSEGTVHGAKAWNADHQRRIALFRFAPCTMAYGRSYHEKWPAEFYEGMTAEQAAVLEPPYSTRLDRPIITEQGEVEVQSRTDRKKKHDRQVFGTPYF</sequence>
<dbReference type="PANTHER" id="PTHR20883:SF15">
    <property type="entry name" value="PHYTANOYL-COA DIOXYGENASE DOMAIN-CONTAINING PROTEIN 1"/>
    <property type="match status" value="1"/>
</dbReference>
<dbReference type="AlphaFoldDB" id="A0A7S3Z7K6"/>
<feature type="region of interest" description="Disordered" evidence="4">
    <location>
        <begin position="313"/>
        <end position="335"/>
    </location>
</feature>
<comment type="cofactor">
    <cofactor evidence="1">
        <name>Fe cation</name>
        <dbReference type="ChEBI" id="CHEBI:24875"/>
    </cofactor>
</comment>
<organism evidence="5">
    <name type="scientific">Lotharella globosa</name>
    <dbReference type="NCBI Taxonomy" id="91324"/>
    <lineage>
        <taxon>Eukaryota</taxon>
        <taxon>Sar</taxon>
        <taxon>Rhizaria</taxon>
        <taxon>Cercozoa</taxon>
        <taxon>Chlorarachniophyceae</taxon>
        <taxon>Lotharella</taxon>
    </lineage>
</organism>
<evidence type="ECO:0000313" key="5">
    <source>
        <dbReference type="EMBL" id="CAE0674303.1"/>
    </source>
</evidence>
<dbReference type="SUPFAM" id="SSF51197">
    <property type="entry name" value="Clavaminate synthase-like"/>
    <property type="match status" value="1"/>
</dbReference>
<evidence type="ECO:0008006" key="6">
    <source>
        <dbReference type="Google" id="ProtNLM"/>
    </source>
</evidence>
<evidence type="ECO:0000256" key="1">
    <source>
        <dbReference type="ARBA" id="ARBA00001962"/>
    </source>
</evidence>
<reference evidence="5" key="1">
    <citation type="submission" date="2021-01" db="EMBL/GenBank/DDBJ databases">
        <authorList>
            <person name="Corre E."/>
            <person name="Pelletier E."/>
            <person name="Niang G."/>
            <person name="Scheremetjew M."/>
            <person name="Finn R."/>
            <person name="Kale V."/>
            <person name="Holt S."/>
            <person name="Cochrane G."/>
            <person name="Meng A."/>
            <person name="Brown T."/>
            <person name="Cohen L."/>
        </authorList>
    </citation>
    <scope>NUCLEOTIDE SEQUENCE</scope>
    <source>
        <strain evidence="5">CCCM811</strain>
    </source>
</reference>
<name>A0A7S3Z7K6_9EUKA</name>
<dbReference type="InterPro" id="IPR008775">
    <property type="entry name" value="Phytyl_CoA_dOase-like"/>
</dbReference>
<evidence type="ECO:0000256" key="2">
    <source>
        <dbReference type="ARBA" id="ARBA00022723"/>
    </source>
</evidence>
<dbReference type="Pfam" id="PF05721">
    <property type="entry name" value="PhyH"/>
    <property type="match status" value="1"/>
</dbReference>
<evidence type="ECO:0000256" key="3">
    <source>
        <dbReference type="ARBA" id="ARBA00023004"/>
    </source>
</evidence>
<proteinExistence type="predicted"/>
<keyword evidence="2" id="KW-0479">Metal-binding</keyword>
<protein>
    <recommendedName>
        <fullName evidence="6">Phytanoyl-CoA dioxygenase</fullName>
    </recommendedName>
</protein>
<accession>A0A7S3Z7K6</accession>
<keyword evidence="3" id="KW-0408">Iron</keyword>
<gene>
    <name evidence="5" type="ORF">LGLO00237_LOCUS26077</name>
</gene>
<evidence type="ECO:0000256" key="4">
    <source>
        <dbReference type="SAM" id="MobiDB-lite"/>
    </source>
</evidence>
<dbReference type="Gene3D" id="2.60.120.620">
    <property type="entry name" value="q2cbj1_9rhob like domain"/>
    <property type="match status" value="1"/>
</dbReference>